<comment type="catalytic activity">
    <reaction evidence="5">
        <text>a 2'-deoxyribonucleoside 5'-diphosphate + [thioredoxin]-disulfide + H2O = a ribonucleoside 5'-diphosphate + [thioredoxin]-dithiol</text>
        <dbReference type="Rhea" id="RHEA:23252"/>
        <dbReference type="Rhea" id="RHEA-COMP:10698"/>
        <dbReference type="Rhea" id="RHEA-COMP:10700"/>
        <dbReference type="ChEBI" id="CHEBI:15377"/>
        <dbReference type="ChEBI" id="CHEBI:29950"/>
        <dbReference type="ChEBI" id="CHEBI:50058"/>
        <dbReference type="ChEBI" id="CHEBI:57930"/>
        <dbReference type="ChEBI" id="CHEBI:73316"/>
        <dbReference type="EC" id="1.17.4.1"/>
    </reaction>
</comment>
<evidence type="ECO:0000256" key="2">
    <source>
        <dbReference type="ARBA" id="ARBA00009303"/>
    </source>
</evidence>
<dbReference type="InterPro" id="IPR033909">
    <property type="entry name" value="RNR_small"/>
</dbReference>
<dbReference type="InterPro" id="IPR000358">
    <property type="entry name" value="RNR_small_fam"/>
</dbReference>
<dbReference type="Gene3D" id="1.10.620.20">
    <property type="entry name" value="Ribonucleotide Reductase, subunit A"/>
    <property type="match status" value="1"/>
</dbReference>
<comment type="similarity">
    <text evidence="2">Belongs to the ribonucleoside diphosphate reductase small chain family.</text>
</comment>
<dbReference type="EMBL" id="WNVM01000567">
    <property type="protein sequence ID" value="MDZ5010606.1"/>
    <property type="molecule type" value="Genomic_DNA"/>
</dbReference>
<dbReference type="PANTHER" id="PTHR23409">
    <property type="entry name" value="RIBONUCLEOSIDE-DIPHOSPHATE REDUCTASE SMALL CHAIN"/>
    <property type="match status" value="1"/>
</dbReference>
<accession>A0AAW9IX52</accession>
<dbReference type="InterPro" id="IPR012348">
    <property type="entry name" value="RNR-like"/>
</dbReference>
<name>A0AAW9IX52_CLOPF</name>
<evidence type="ECO:0000256" key="4">
    <source>
        <dbReference type="ARBA" id="ARBA00012274"/>
    </source>
</evidence>
<comment type="caution">
    <text evidence="6">The sequence shown here is derived from an EMBL/GenBank/DDBJ whole genome shotgun (WGS) entry which is preliminary data.</text>
</comment>
<sequence>IMANYILEGIYFYSGFMFFYNLERNGKMPGSAQEIRYINRDENTHLWLFRNILKELQVEEPAMFTKDIKNQLKEMMRTAVEHEIAWGNYVIGDNIQGINKDLINDYIKYLGNLRMKAIGLEEIYPGYDNNPAAWVDILADANS</sequence>
<organism evidence="6 7">
    <name type="scientific">Clostridium perfringens</name>
    <dbReference type="NCBI Taxonomy" id="1502"/>
    <lineage>
        <taxon>Bacteria</taxon>
        <taxon>Bacillati</taxon>
        <taxon>Bacillota</taxon>
        <taxon>Clostridia</taxon>
        <taxon>Eubacteriales</taxon>
        <taxon>Clostridiaceae</taxon>
        <taxon>Clostridium</taxon>
    </lineage>
</organism>
<dbReference type="AlphaFoldDB" id="A0AAW9IX52"/>
<feature type="non-terminal residue" evidence="6">
    <location>
        <position position="143"/>
    </location>
</feature>
<evidence type="ECO:0000313" key="6">
    <source>
        <dbReference type="EMBL" id="MDZ5010606.1"/>
    </source>
</evidence>
<dbReference type="SUPFAM" id="SSF47240">
    <property type="entry name" value="Ferritin-like"/>
    <property type="match status" value="1"/>
</dbReference>
<protein>
    <recommendedName>
        <fullName evidence="4">ribonucleoside-diphosphate reductase</fullName>
        <ecNumber evidence="4">1.17.4.1</ecNumber>
    </recommendedName>
</protein>
<dbReference type="RefSeq" id="WP_322382408.1">
    <property type="nucleotide sequence ID" value="NZ_WNVM01000567.1"/>
</dbReference>
<evidence type="ECO:0000313" key="7">
    <source>
        <dbReference type="Proteomes" id="UP001292368"/>
    </source>
</evidence>
<dbReference type="PANTHER" id="PTHR23409:SF18">
    <property type="entry name" value="RIBONUCLEOSIDE-DIPHOSPHATE REDUCTASE SUBUNIT M2"/>
    <property type="match status" value="1"/>
</dbReference>
<comment type="subunit">
    <text evidence="3">Tetramer of two alpha and two beta subunits.</text>
</comment>
<dbReference type="Proteomes" id="UP001292368">
    <property type="component" value="Unassembled WGS sequence"/>
</dbReference>
<evidence type="ECO:0000256" key="3">
    <source>
        <dbReference type="ARBA" id="ARBA00011209"/>
    </source>
</evidence>
<evidence type="ECO:0000256" key="5">
    <source>
        <dbReference type="ARBA" id="ARBA00047754"/>
    </source>
</evidence>
<dbReference type="GO" id="GO:0004748">
    <property type="term" value="F:ribonucleoside-diphosphate reductase activity, thioredoxin disulfide as acceptor"/>
    <property type="evidence" value="ECO:0007669"/>
    <property type="project" value="UniProtKB-EC"/>
</dbReference>
<dbReference type="InterPro" id="IPR009078">
    <property type="entry name" value="Ferritin-like_SF"/>
</dbReference>
<dbReference type="EC" id="1.17.4.1" evidence="4"/>
<feature type="non-terminal residue" evidence="6">
    <location>
        <position position="1"/>
    </location>
</feature>
<evidence type="ECO:0000256" key="1">
    <source>
        <dbReference type="ARBA" id="ARBA00001962"/>
    </source>
</evidence>
<gene>
    <name evidence="6" type="ORF">GNF77_17240</name>
</gene>
<comment type="cofactor">
    <cofactor evidence="1">
        <name>Fe cation</name>
        <dbReference type="ChEBI" id="CHEBI:24875"/>
    </cofactor>
</comment>
<dbReference type="GO" id="GO:0009263">
    <property type="term" value="P:deoxyribonucleotide biosynthetic process"/>
    <property type="evidence" value="ECO:0007669"/>
    <property type="project" value="InterPro"/>
</dbReference>
<dbReference type="CDD" id="cd01049">
    <property type="entry name" value="RNRR2"/>
    <property type="match status" value="1"/>
</dbReference>
<proteinExistence type="inferred from homology"/>
<dbReference type="Pfam" id="PF00268">
    <property type="entry name" value="Ribonuc_red_sm"/>
    <property type="match status" value="1"/>
</dbReference>
<reference evidence="6" key="1">
    <citation type="submission" date="2019-11" db="EMBL/GenBank/DDBJ databases">
        <title>Characterization of Clostridium perfringens isolates from swine manure treated agricultural soils.</title>
        <authorList>
            <person name="Wushke S.T."/>
        </authorList>
    </citation>
    <scope>NUCLEOTIDE SEQUENCE</scope>
    <source>
        <strain evidence="6">V2</strain>
    </source>
</reference>